<organism evidence="2 3">
    <name type="scientific">Galemys pyrenaicus</name>
    <name type="common">Iberian desman</name>
    <name type="synonym">Pyrenean desman</name>
    <dbReference type="NCBI Taxonomy" id="202257"/>
    <lineage>
        <taxon>Eukaryota</taxon>
        <taxon>Metazoa</taxon>
        <taxon>Chordata</taxon>
        <taxon>Craniata</taxon>
        <taxon>Vertebrata</taxon>
        <taxon>Euteleostomi</taxon>
        <taxon>Mammalia</taxon>
        <taxon>Eutheria</taxon>
        <taxon>Laurasiatheria</taxon>
        <taxon>Eulipotyphla</taxon>
        <taxon>Talpidae</taxon>
        <taxon>Galemys</taxon>
    </lineage>
</organism>
<feature type="non-terminal residue" evidence="2">
    <location>
        <position position="1"/>
    </location>
</feature>
<name>A0A8J6AHI7_GALPY</name>
<dbReference type="InterPro" id="IPR036410">
    <property type="entry name" value="HSP_DnaJ_Cys-rich_dom_sf"/>
</dbReference>
<reference evidence="2" key="1">
    <citation type="journal article" date="2021" name="Evol. Appl.">
        <title>The genome of the Pyrenean desman and the effects of bottlenecks and inbreeding on the genomic landscape of an endangered species.</title>
        <authorList>
            <person name="Escoda L."/>
            <person name="Castresana J."/>
        </authorList>
    </citation>
    <scope>NUCLEOTIDE SEQUENCE</scope>
    <source>
        <strain evidence="2">IBE-C5619</strain>
    </source>
</reference>
<keyword evidence="1" id="KW-0143">Chaperone</keyword>
<dbReference type="OrthoDB" id="550424at2759"/>
<gene>
    <name evidence="2" type="ORF">J0S82_009977</name>
</gene>
<proteinExistence type="predicted"/>
<dbReference type="Gene3D" id="2.10.230.10">
    <property type="entry name" value="Heat shock protein DnaJ, cysteine-rich domain"/>
    <property type="match status" value="1"/>
</dbReference>
<dbReference type="Gene3D" id="2.60.260.20">
    <property type="entry name" value="Urease metallochaperone UreE, N-terminal domain"/>
    <property type="match status" value="1"/>
</dbReference>
<protein>
    <submittedName>
        <fullName evidence="2">DnaJ subfamily A member 1</fullName>
    </submittedName>
</protein>
<dbReference type="GO" id="GO:0006457">
    <property type="term" value="P:protein folding"/>
    <property type="evidence" value="ECO:0007669"/>
    <property type="project" value="InterPro"/>
</dbReference>
<comment type="caution">
    <text evidence="2">The sequence shown here is derived from an EMBL/GenBank/DDBJ whole genome shotgun (WGS) entry which is preliminary data.</text>
</comment>
<keyword evidence="3" id="KW-1185">Reference proteome</keyword>
<accession>A0A8J6AHI7</accession>
<dbReference type="PANTHER" id="PTHR43888">
    <property type="entry name" value="DNAJ-LIKE-2, ISOFORM A-RELATED"/>
    <property type="match status" value="1"/>
</dbReference>
<dbReference type="GO" id="GO:0030544">
    <property type="term" value="F:Hsp70 protein binding"/>
    <property type="evidence" value="ECO:0007669"/>
    <property type="project" value="InterPro"/>
</dbReference>
<evidence type="ECO:0000256" key="1">
    <source>
        <dbReference type="ARBA" id="ARBA00023186"/>
    </source>
</evidence>
<evidence type="ECO:0000313" key="3">
    <source>
        <dbReference type="Proteomes" id="UP000700334"/>
    </source>
</evidence>
<dbReference type="InterPro" id="IPR044713">
    <property type="entry name" value="DNJA1/2-like"/>
</dbReference>
<evidence type="ECO:0000313" key="2">
    <source>
        <dbReference type="EMBL" id="KAG8519541.1"/>
    </source>
</evidence>
<sequence>MVQQIQSVCMECQGHGKQIDRCKSCNGKEDSLREEESRSSYGQNMKDGQKTFHGEGDLEPIDITIVLDQIDHSAFTRQGEHPSLGMSIYHGPNKNGCLITEFKVNFPEISFLSHDEICLLEKLLPERKAIKETDEMDQSELNGEAYENDEQHLMAVFSDTTSS</sequence>
<dbReference type="SUPFAM" id="SSF57938">
    <property type="entry name" value="DnaJ/Hsp40 cysteine-rich domain"/>
    <property type="match status" value="1"/>
</dbReference>
<dbReference type="EMBL" id="JAGFMF010011606">
    <property type="protein sequence ID" value="KAG8519541.1"/>
    <property type="molecule type" value="Genomic_DNA"/>
</dbReference>
<dbReference type="AlphaFoldDB" id="A0A8J6AHI7"/>
<dbReference type="Proteomes" id="UP000700334">
    <property type="component" value="Unassembled WGS sequence"/>
</dbReference>